<feature type="region of interest" description="Disordered" evidence="1">
    <location>
        <begin position="157"/>
        <end position="202"/>
    </location>
</feature>
<proteinExistence type="predicted"/>
<dbReference type="EMBL" id="MU069644">
    <property type="protein sequence ID" value="KAF5836771.1"/>
    <property type="molecule type" value="Genomic_DNA"/>
</dbReference>
<feature type="region of interest" description="Disordered" evidence="1">
    <location>
        <begin position="223"/>
        <end position="277"/>
    </location>
</feature>
<sequence>MECCWGGLFKKRASPRSNSRRSAVHLHASNTRSGGANSGAGQAIPTESQDGFIRPASGPPIGATPMRHGGVEVYCCVGLENFDLLYSNPKFQERSVAALLGRVRSGRDEGDLGFLDRLMGLEKAQDAVRSVLCGVPYMTVVEFDLSATSCCDKHSVEKVGSGRSSVQTSRHRRSNSHGELQAVGQWGPNTLTSPHNSQHQLQHVGHLGPTSLASRELQPVGRSRPFALTSPHDSQHLPPPDAAGLKETAGAPQSMSELPSGGASIECGPRPRPEPLLVPLLGRDQGTSSECFPVGTAAAAATAAAATAPTATGAATAAPIPAEAGIEVRPTPPSGTLPFIASNSARPSLYSSTFSSGTYPPFSTGTGPPPFTASSRSTPDLETQPSPANVHAANKDFHERIGGDPASTHTLHVAAGSTQHRPSVLLGVHRSEGNAGASLDRAYKCGSPKSGGLKLSSSALSRIRAPAHRSSSGSGFDRTMTMLEVLTSSTSWGTTSSLRDSNEAPATAPAHAFPVTASSGSPGQRDSPKELEGVGKGSPGHKEAKEGFWPESGLCIGEFEPCEGSQHKGAHDAFSHPWLFGSLDGDSNKAHHVTKAEGALSVAAPASSVHHSPFQQASPDSFTRKEGKLGTATSAPESGLNRLEGIVEENANSVSGSEGAAVGRSDPSARAVRSAPPSSSEEARTEFFEVSLHPLLLGPGRRPMAMMSLANVSEQCQVQDALLSLAEGQLLLLSSFLPQVGTIFACILPCTTFLVHLCKTAGQVSQAMCENEEFMPRWKLRLQSAI</sequence>
<feature type="region of interest" description="Disordered" evidence="1">
    <location>
        <begin position="604"/>
        <end position="684"/>
    </location>
</feature>
<evidence type="ECO:0000256" key="1">
    <source>
        <dbReference type="SAM" id="MobiDB-lite"/>
    </source>
</evidence>
<reference evidence="2" key="1">
    <citation type="submission" date="2017-08" db="EMBL/GenBank/DDBJ databases">
        <authorList>
            <person name="Polle J.E."/>
            <person name="Barry K."/>
            <person name="Cushman J."/>
            <person name="Schmutz J."/>
            <person name="Tran D."/>
            <person name="Hathwaick L.T."/>
            <person name="Yim W.C."/>
            <person name="Jenkins J."/>
            <person name="Mckie-Krisberg Z.M."/>
            <person name="Prochnik S."/>
            <person name="Lindquist E."/>
            <person name="Dockter R.B."/>
            <person name="Adam C."/>
            <person name="Molina H."/>
            <person name="Bunkerborg J."/>
            <person name="Jin E."/>
            <person name="Buchheim M."/>
            <person name="Magnuson J."/>
        </authorList>
    </citation>
    <scope>NUCLEOTIDE SEQUENCE</scope>
    <source>
        <strain evidence="2">CCAP 19/18</strain>
    </source>
</reference>
<gene>
    <name evidence="2" type="ORF">DUNSADRAFT_5461</name>
</gene>
<comment type="caution">
    <text evidence="2">The sequence shown here is derived from an EMBL/GenBank/DDBJ whole genome shotgun (WGS) entry which is preliminary data.</text>
</comment>
<accession>A0ABQ7GQ89</accession>
<evidence type="ECO:0000313" key="2">
    <source>
        <dbReference type="EMBL" id="KAF5836771.1"/>
    </source>
</evidence>
<dbReference type="Proteomes" id="UP000815325">
    <property type="component" value="Unassembled WGS sequence"/>
</dbReference>
<feature type="compositionally biased region" description="Polar residues" evidence="1">
    <location>
        <begin position="187"/>
        <end position="201"/>
    </location>
</feature>
<feature type="compositionally biased region" description="Low complexity" evidence="1">
    <location>
        <begin position="664"/>
        <end position="680"/>
    </location>
</feature>
<feature type="compositionally biased region" description="Basic residues" evidence="1">
    <location>
        <begin position="12"/>
        <end position="24"/>
    </location>
</feature>
<evidence type="ECO:0000313" key="3">
    <source>
        <dbReference type="Proteomes" id="UP000815325"/>
    </source>
</evidence>
<feature type="compositionally biased region" description="Polar residues" evidence="1">
    <location>
        <begin position="376"/>
        <end position="387"/>
    </location>
</feature>
<feature type="region of interest" description="Disordered" evidence="1">
    <location>
        <begin position="360"/>
        <end position="389"/>
    </location>
</feature>
<feature type="compositionally biased region" description="Low complexity" evidence="1">
    <location>
        <begin position="604"/>
        <end position="613"/>
    </location>
</feature>
<feature type="region of interest" description="Disordered" evidence="1">
    <location>
        <begin position="512"/>
        <end position="547"/>
    </location>
</feature>
<organism evidence="2 3">
    <name type="scientific">Dunaliella salina</name>
    <name type="common">Green alga</name>
    <name type="synonym">Protococcus salinus</name>
    <dbReference type="NCBI Taxonomy" id="3046"/>
    <lineage>
        <taxon>Eukaryota</taxon>
        <taxon>Viridiplantae</taxon>
        <taxon>Chlorophyta</taxon>
        <taxon>core chlorophytes</taxon>
        <taxon>Chlorophyceae</taxon>
        <taxon>CS clade</taxon>
        <taxon>Chlamydomonadales</taxon>
        <taxon>Dunaliellaceae</taxon>
        <taxon>Dunaliella</taxon>
    </lineage>
</organism>
<protein>
    <submittedName>
        <fullName evidence="2">Uncharacterized protein</fullName>
    </submittedName>
</protein>
<keyword evidence="3" id="KW-1185">Reference proteome</keyword>
<name>A0ABQ7GQ89_DUNSA</name>
<feature type="region of interest" description="Disordered" evidence="1">
    <location>
        <begin position="12"/>
        <end position="58"/>
    </location>
</feature>